<dbReference type="RefSeq" id="WP_117301320.1">
    <property type="nucleotide sequence ID" value="NZ_QVQT02000005.1"/>
</dbReference>
<dbReference type="Pfam" id="PF11373">
    <property type="entry name" value="DUF3175"/>
    <property type="match status" value="1"/>
</dbReference>
<sequence length="106" mass="11579">MTKTRTSHSTGKGSTGRSHTSGKRWVSKVKTDSTHPPEGLFTKSAPVIARTLASKKVSPRGPGSGMRMLTYFINRAGKGLSATRRRELERAKELLSERIQAQKKAA</sequence>
<protein>
    <submittedName>
        <fullName evidence="2">DUF3175 domain-containing protein</fullName>
    </submittedName>
</protein>
<dbReference type="OrthoDB" id="9807263at2"/>
<dbReference type="Proteomes" id="UP000264702">
    <property type="component" value="Unassembled WGS sequence"/>
</dbReference>
<gene>
    <name evidence="2" type="ORF">D0Y96_14635</name>
</gene>
<feature type="region of interest" description="Disordered" evidence="1">
    <location>
        <begin position="1"/>
        <end position="43"/>
    </location>
</feature>
<name>A0A372ILQ7_9BACT</name>
<evidence type="ECO:0000256" key="1">
    <source>
        <dbReference type="SAM" id="MobiDB-lite"/>
    </source>
</evidence>
<dbReference type="AlphaFoldDB" id="A0A372ILQ7"/>
<feature type="compositionally biased region" description="Polar residues" evidence="1">
    <location>
        <begin position="1"/>
        <end position="19"/>
    </location>
</feature>
<proteinExistence type="predicted"/>
<comment type="caution">
    <text evidence="2">The sequence shown here is derived from an EMBL/GenBank/DDBJ whole genome shotgun (WGS) entry which is preliminary data.</text>
</comment>
<reference evidence="2 3" key="1">
    <citation type="submission" date="2018-08" db="EMBL/GenBank/DDBJ databases">
        <title>Acidipila sp. 4G-K13, an acidobacterium isolated from forest soil.</title>
        <authorList>
            <person name="Gao Z.-H."/>
            <person name="Qiu L.-H."/>
        </authorList>
    </citation>
    <scope>NUCLEOTIDE SEQUENCE [LARGE SCALE GENOMIC DNA]</scope>
    <source>
        <strain evidence="2 3">4G-K13</strain>
    </source>
</reference>
<organism evidence="2 3">
    <name type="scientific">Paracidobacterium acidisoli</name>
    <dbReference type="NCBI Taxonomy" id="2303751"/>
    <lineage>
        <taxon>Bacteria</taxon>
        <taxon>Pseudomonadati</taxon>
        <taxon>Acidobacteriota</taxon>
        <taxon>Terriglobia</taxon>
        <taxon>Terriglobales</taxon>
        <taxon>Acidobacteriaceae</taxon>
        <taxon>Paracidobacterium</taxon>
    </lineage>
</organism>
<dbReference type="InterPro" id="IPR021513">
    <property type="entry name" value="Phage_RSL1_Orf186"/>
</dbReference>
<keyword evidence="3" id="KW-1185">Reference proteome</keyword>
<accession>A0A372ILQ7</accession>
<dbReference type="EMBL" id="QVQT01000005">
    <property type="protein sequence ID" value="RFU15691.1"/>
    <property type="molecule type" value="Genomic_DNA"/>
</dbReference>
<evidence type="ECO:0000313" key="3">
    <source>
        <dbReference type="Proteomes" id="UP000264702"/>
    </source>
</evidence>
<evidence type="ECO:0000313" key="2">
    <source>
        <dbReference type="EMBL" id="RFU15691.1"/>
    </source>
</evidence>